<protein>
    <recommendedName>
        <fullName evidence="6">RNA polymerase sigma factor FliA</fullName>
    </recommendedName>
    <alternativeName>
        <fullName evidence="6">RNA polymerase sigma factor for flagellar operon</fullName>
    </alternativeName>
    <alternativeName>
        <fullName evidence="6">Sigma F</fullName>
    </alternativeName>
    <alternativeName>
        <fullName evidence="6">Sigma-28</fullName>
    </alternativeName>
</protein>
<feature type="compositionally biased region" description="Basic residues" evidence="7">
    <location>
        <begin position="265"/>
        <end position="276"/>
    </location>
</feature>
<dbReference type="PRINTS" id="PR00046">
    <property type="entry name" value="SIGMA70FCT"/>
</dbReference>
<proteinExistence type="inferred from homology"/>
<evidence type="ECO:0000313" key="11">
    <source>
        <dbReference type="Proteomes" id="UP000015455"/>
    </source>
</evidence>
<dbReference type="STRING" id="1348657.M622_08915"/>
<name>T0ALS1_9RHOO</name>
<keyword evidence="3 6" id="KW-0731">Sigma factor</keyword>
<comment type="subcellular location">
    <subcellularLocation>
        <location evidence="6">Cytoplasm</location>
    </subcellularLocation>
</comment>
<keyword evidence="1 6" id="KW-0963">Cytoplasm</keyword>
<dbReference type="PANTHER" id="PTHR30385:SF7">
    <property type="entry name" value="RNA POLYMERASE SIGMA FACTOR FLIA"/>
    <property type="match status" value="1"/>
</dbReference>
<keyword evidence="2 6" id="KW-0805">Transcription regulation</keyword>
<dbReference type="NCBIfam" id="TIGR02937">
    <property type="entry name" value="sigma70-ECF"/>
    <property type="match status" value="1"/>
</dbReference>
<sequence length="276" mass="31184">MDIPGVMLPAARRKHTRAQWMYDAKANLDKGYLVETHAPLVKRIAYQLMSRLPASVDVDDLIQNGMIGLLDAIGRYQDGLGAQFETYAVQRVRGAMLDGLRENDWLPRSLRRDMRRIESAIHSLEQQNGRAPSETELAAALGVSLDEYQHMLHEARGHQLVYLEDFSRDGDDDYLERHLVHQGSDPLDMLEDADMRRRLVSAIEALPEREQMVMALYYDEDLNLREIGEVLGVTESRVCQLHSQAVARLRASTLSGAAPLPTPARRGRPPKKQVHG</sequence>
<dbReference type="Proteomes" id="UP000015455">
    <property type="component" value="Unassembled WGS sequence"/>
</dbReference>
<dbReference type="Pfam" id="PF04539">
    <property type="entry name" value="Sigma70_r3"/>
    <property type="match status" value="1"/>
</dbReference>
<dbReference type="PROSITE" id="PS00716">
    <property type="entry name" value="SIGMA70_2"/>
    <property type="match status" value="1"/>
</dbReference>
<feature type="domain" description="RNA polymerase sigma-70" evidence="8">
    <location>
        <begin position="60"/>
        <end position="73"/>
    </location>
</feature>
<evidence type="ECO:0000259" key="9">
    <source>
        <dbReference type="PROSITE" id="PS00716"/>
    </source>
</evidence>
<feature type="region of interest" description="Disordered" evidence="7">
    <location>
        <begin position="256"/>
        <end position="276"/>
    </location>
</feature>
<comment type="function">
    <text evidence="6">Sigma factors are initiation factors that promote the attachment of RNA polymerase to specific initiation sites and are then released. This sigma factor controls the expression of flagella-related genes.</text>
</comment>
<organism evidence="10 11">
    <name type="scientific">Thauera terpenica 58Eu</name>
    <dbReference type="NCBI Taxonomy" id="1348657"/>
    <lineage>
        <taxon>Bacteria</taxon>
        <taxon>Pseudomonadati</taxon>
        <taxon>Pseudomonadota</taxon>
        <taxon>Betaproteobacteria</taxon>
        <taxon>Rhodocyclales</taxon>
        <taxon>Zoogloeaceae</taxon>
        <taxon>Thauera</taxon>
    </lineage>
</organism>
<dbReference type="InterPro" id="IPR013324">
    <property type="entry name" value="RNA_pol_sigma_r3/r4-like"/>
</dbReference>
<dbReference type="SUPFAM" id="SSF88659">
    <property type="entry name" value="Sigma3 and sigma4 domains of RNA polymerase sigma factors"/>
    <property type="match status" value="2"/>
</dbReference>
<dbReference type="NCBIfam" id="TIGR02479">
    <property type="entry name" value="FliA_WhiG"/>
    <property type="match status" value="1"/>
</dbReference>
<dbReference type="CDD" id="cd06171">
    <property type="entry name" value="Sigma70_r4"/>
    <property type="match status" value="1"/>
</dbReference>
<dbReference type="PROSITE" id="PS00715">
    <property type="entry name" value="SIGMA70_1"/>
    <property type="match status" value="1"/>
</dbReference>
<feature type="short sequence motif" description="Interaction with polymerase core subunit RpoC" evidence="6">
    <location>
        <begin position="60"/>
        <end position="63"/>
    </location>
</feature>
<dbReference type="InterPro" id="IPR007630">
    <property type="entry name" value="RNA_pol_sigma70_r4"/>
</dbReference>
<evidence type="ECO:0000256" key="6">
    <source>
        <dbReference type="HAMAP-Rule" id="MF_00962"/>
    </source>
</evidence>
<dbReference type="InterPro" id="IPR012845">
    <property type="entry name" value="RNA_pol_sigma_FliA_WhiG"/>
</dbReference>
<dbReference type="InterPro" id="IPR013325">
    <property type="entry name" value="RNA_pol_sigma_r2"/>
</dbReference>
<dbReference type="PIRSF" id="PIRSF000770">
    <property type="entry name" value="RNA_pol_sigma-SigE/K"/>
    <property type="match status" value="1"/>
</dbReference>
<dbReference type="HAMAP" id="MF_00962">
    <property type="entry name" value="Sigma70_FliA"/>
    <property type="match status" value="1"/>
</dbReference>
<dbReference type="AlphaFoldDB" id="T0ALS1"/>
<dbReference type="InterPro" id="IPR014284">
    <property type="entry name" value="RNA_pol_sigma-70_dom"/>
</dbReference>
<dbReference type="InterPro" id="IPR007627">
    <property type="entry name" value="RNA_pol_sigma70_r2"/>
</dbReference>
<dbReference type="eggNOG" id="COG1191">
    <property type="taxonomic scope" value="Bacteria"/>
</dbReference>
<feature type="region of interest" description="Sigma-70 factor domain-4" evidence="6">
    <location>
        <begin position="202"/>
        <end position="250"/>
    </location>
</feature>
<dbReference type="Gene3D" id="1.20.140.160">
    <property type="match status" value="1"/>
</dbReference>
<dbReference type="InterPro" id="IPR007624">
    <property type="entry name" value="RNA_pol_sigma70_r3"/>
</dbReference>
<dbReference type="SUPFAM" id="SSF88946">
    <property type="entry name" value="Sigma2 domain of RNA polymerase sigma factors"/>
    <property type="match status" value="1"/>
</dbReference>
<evidence type="ECO:0000256" key="4">
    <source>
        <dbReference type="ARBA" id="ARBA00023125"/>
    </source>
</evidence>
<feature type="region of interest" description="Sigma-70 factor domain-2" evidence="6">
    <location>
        <begin position="33"/>
        <end position="105"/>
    </location>
</feature>
<reference evidence="10 11" key="1">
    <citation type="submission" date="2013-06" db="EMBL/GenBank/DDBJ databases">
        <title>Draft genome sequence of Thauera terpenica.</title>
        <authorList>
            <person name="Liu B."/>
            <person name="Frostegard A.H."/>
            <person name="Shapleigh J.P."/>
        </authorList>
    </citation>
    <scope>NUCLEOTIDE SEQUENCE [LARGE SCALE GENOMIC DNA]</scope>
    <source>
        <strain evidence="10 11">58Eu</strain>
    </source>
</reference>
<accession>T0ALS1</accession>
<evidence type="ECO:0000256" key="1">
    <source>
        <dbReference type="ARBA" id="ARBA00022490"/>
    </source>
</evidence>
<dbReference type="PANTHER" id="PTHR30385">
    <property type="entry name" value="SIGMA FACTOR F FLAGELLAR"/>
    <property type="match status" value="1"/>
</dbReference>
<dbReference type="GO" id="GO:0016987">
    <property type="term" value="F:sigma factor activity"/>
    <property type="evidence" value="ECO:0007669"/>
    <property type="project" value="UniProtKB-UniRule"/>
</dbReference>
<dbReference type="GO" id="GO:0006352">
    <property type="term" value="P:DNA-templated transcription initiation"/>
    <property type="evidence" value="ECO:0007669"/>
    <property type="project" value="UniProtKB-UniRule"/>
</dbReference>
<dbReference type="Pfam" id="PF04542">
    <property type="entry name" value="Sigma70_r2"/>
    <property type="match status" value="1"/>
</dbReference>
<dbReference type="InterPro" id="IPR028617">
    <property type="entry name" value="Sigma70_FliA"/>
</dbReference>
<dbReference type="PATRIC" id="fig|1348657.5.peg.3827"/>
<comment type="similarity">
    <text evidence="6">Belongs to the sigma-70 factor family. FliA subfamily.</text>
</comment>
<evidence type="ECO:0000256" key="2">
    <source>
        <dbReference type="ARBA" id="ARBA00023015"/>
    </source>
</evidence>
<dbReference type="NCBIfam" id="NF005413">
    <property type="entry name" value="PRK06986.1"/>
    <property type="match status" value="1"/>
</dbReference>
<dbReference type="InterPro" id="IPR000943">
    <property type="entry name" value="RNA_pol_sigma70"/>
</dbReference>
<dbReference type="GO" id="GO:0003677">
    <property type="term" value="F:DNA binding"/>
    <property type="evidence" value="ECO:0007669"/>
    <property type="project" value="UniProtKB-UniRule"/>
</dbReference>
<comment type="caution">
    <text evidence="10">The sequence shown here is derived from an EMBL/GenBank/DDBJ whole genome shotgun (WGS) entry which is preliminary data.</text>
</comment>
<dbReference type="GO" id="GO:0005737">
    <property type="term" value="C:cytoplasm"/>
    <property type="evidence" value="ECO:0007669"/>
    <property type="project" value="UniProtKB-SubCell"/>
</dbReference>
<keyword evidence="4 6" id="KW-0238">DNA-binding</keyword>
<gene>
    <name evidence="6" type="primary">fliA</name>
    <name evidence="10" type="ORF">M622_08915</name>
</gene>
<dbReference type="EMBL" id="ATJV01000125">
    <property type="protein sequence ID" value="EPZ13804.1"/>
    <property type="molecule type" value="Genomic_DNA"/>
</dbReference>
<evidence type="ECO:0000313" key="10">
    <source>
        <dbReference type="EMBL" id="EPZ13804.1"/>
    </source>
</evidence>
<keyword evidence="5 6" id="KW-0804">Transcription</keyword>
<keyword evidence="11" id="KW-1185">Reference proteome</keyword>
<dbReference type="GO" id="GO:0003899">
    <property type="term" value="F:DNA-directed RNA polymerase activity"/>
    <property type="evidence" value="ECO:0007669"/>
    <property type="project" value="InterPro"/>
</dbReference>
<evidence type="ECO:0000259" key="8">
    <source>
        <dbReference type="PROSITE" id="PS00715"/>
    </source>
</evidence>
<evidence type="ECO:0000256" key="7">
    <source>
        <dbReference type="SAM" id="MobiDB-lite"/>
    </source>
</evidence>
<evidence type="ECO:0000256" key="3">
    <source>
        <dbReference type="ARBA" id="ARBA00023082"/>
    </source>
</evidence>
<feature type="region of interest" description="Sigma-70 factor domain-3" evidence="6">
    <location>
        <begin position="113"/>
        <end position="183"/>
    </location>
</feature>
<evidence type="ECO:0000256" key="5">
    <source>
        <dbReference type="ARBA" id="ARBA00023163"/>
    </source>
</evidence>
<dbReference type="Gene3D" id="1.10.1740.10">
    <property type="match status" value="1"/>
</dbReference>
<feature type="domain" description="RNA polymerase sigma-70" evidence="9">
    <location>
        <begin position="223"/>
        <end position="249"/>
    </location>
</feature>
<dbReference type="Pfam" id="PF04545">
    <property type="entry name" value="Sigma70_r4"/>
    <property type="match status" value="1"/>
</dbReference>
<feature type="DNA-binding region" description="H-T-H motif" evidence="6">
    <location>
        <begin position="224"/>
        <end position="243"/>
    </location>
</feature>